<proteinExistence type="inferred from homology"/>
<evidence type="ECO:0000313" key="3">
    <source>
        <dbReference type="Proteomes" id="UP001652624"/>
    </source>
</evidence>
<dbReference type="SUPFAM" id="SSF49309">
    <property type="entry name" value="Transglutaminase, two C-terminal domains"/>
    <property type="match status" value="2"/>
</dbReference>
<dbReference type="InterPro" id="IPR001102">
    <property type="entry name" value="Transglutaminase_N"/>
</dbReference>
<dbReference type="InterPro" id="IPR013783">
    <property type="entry name" value="Ig-like_fold"/>
</dbReference>
<dbReference type="Pfam" id="PF01841">
    <property type="entry name" value="Transglut_core"/>
    <property type="match status" value="1"/>
</dbReference>
<reference evidence="4" key="2">
    <citation type="submission" date="2025-08" db="UniProtKB">
        <authorList>
            <consortium name="RefSeq"/>
        </authorList>
    </citation>
    <scope>IDENTIFICATION</scope>
</reference>
<name>A0ABM3X3T4_ERIEU</name>
<dbReference type="PIRSF" id="PIRSF000459">
    <property type="entry name" value="TGM_EBP42"/>
    <property type="match status" value="1"/>
</dbReference>
<evidence type="ECO:0000313" key="4">
    <source>
        <dbReference type="RefSeq" id="XP_060043465.1"/>
    </source>
</evidence>
<evidence type="ECO:0000259" key="2">
    <source>
        <dbReference type="SMART" id="SM00460"/>
    </source>
</evidence>
<dbReference type="SUPFAM" id="SSF81296">
    <property type="entry name" value="E set domains"/>
    <property type="match status" value="1"/>
</dbReference>
<organism evidence="3 4">
    <name type="scientific">Erinaceus europaeus</name>
    <name type="common">Western European hedgehog</name>
    <dbReference type="NCBI Taxonomy" id="9365"/>
    <lineage>
        <taxon>Eukaryota</taxon>
        <taxon>Metazoa</taxon>
        <taxon>Chordata</taxon>
        <taxon>Craniata</taxon>
        <taxon>Vertebrata</taxon>
        <taxon>Euteleostomi</taxon>
        <taxon>Mammalia</taxon>
        <taxon>Eutheria</taxon>
        <taxon>Laurasiatheria</taxon>
        <taxon>Eulipotyphla</taxon>
        <taxon>Erinaceidae</taxon>
        <taxon>Erinaceinae</taxon>
        <taxon>Erinaceus</taxon>
    </lineage>
</organism>
<dbReference type="Pfam" id="PF00868">
    <property type="entry name" value="Transglut_N"/>
    <property type="match status" value="1"/>
</dbReference>
<dbReference type="PANTHER" id="PTHR11590">
    <property type="entry name" value="PROTEIN-GLUTAMINE GAMMA-GLUTAMYLTRANSFERASE"/>
    <property type="match status" value="1"/>
</dbReference>
<dbReference type="Pfam" id="PF00927">
    <property type="entry name" value="Transglut_C"/>
    <property type="match status" value="2"/>
</dbReference>
<reference evidence="3" key="1">
    <citation type="submission" date="2025-05" db="UniProtKB">
        <authorList>
            <consortium name="RefSeq"/>
        </authorList>
    </citation>
    <scope>NUCLEOTIDE SEQUENCE [LARGE SCALE GENOMIC DNA]</scope>
</reference>
<dbReference type="PANTHER" id="PTHR11590:SF36">
    <property type="entry name" value="PROTEIN-GLUTAMINE GAMMA-GLUTAMYLTRANSFERASE E"/>
    <property type="match status" value="1"/>
</dbReference>
<feature type="domain" description="Transglutaminase-like" evidence="2">
    <location>
        <begin position="263"/>
        <end position="355"/>
    </location>
</feature>
<dbReference type="Gene3D" id="3.90.260.10">
    <property type="entry name" value="Transglutaminase-like"/>
    <property type="match status" value="1"/>
</dbReference>
<sequence length="691" mass="76752">MAALQPQNINWQMASNRQAHHTDKFSSKDLILRRGQPFTYSITMNQDPGDNLVFIVSTGPEPSESARTMAVFSLSNGSSSSGWSAQLVSNQNSTLTISITSPVNAPIGWYTLSLQPSRGSGSTVKLGMFILLFNPWLQADGVFMSNQAEREEYVQQDAGAIYVGSANRISMVGWNFGQFEEDILNICLSILDKSLNFRRDPATDVARRNDPKYVGRVLSAMINGNDDNGVLYGNWSGSYPGGVDPRVWNGSVEILKQWRSSGFKPVRFGQCWVFAGTLNTVLRSFGIPSRVVTNFNSAHDTDRNLTVDIYYDPSGRPVEKSSDSVWNFHVWNESWFVRNDLGPAYSGWQVLDATPQERSQGVFQCGPASVNAVREGDVNLDFDMPFIFSEVNADRVTRIYDARDSSERQTSVDTRIIGIYISTKAVGSYSRMDITETYKYPEGSSQEREVFEKALSKLKPRGSFGATSAGDVESVDLEPSISGVFKVTGVLAVGKEVNLALVLKNLTDDVKMVTVNMTAWTIVYNGTLVHEVWKDSVSISLDPKEEIQHPMKISYAQYQKYLKADNMIRTTAVCQVTDEAEVVVARDVILDNPTLTLEVLDEARVKKPLTVRMLFSNPLDEPVKDCILMVEGSGLLRGNLKIQVPSLLPKERSRVRFEILPTRSGTKQLLADFSCNKFPAIKAMLSIDVAE</sequence>
<dbReference type="InterPro" id="IPR014756">
    <property type="entry name" value="Ig_E-set"/>
</dbReference>
<dbReference type="InterPro" id="IPR050779">
    <property type="entry name" value="Transglutaminase"/>
</dbReference>
<dbReference type="Proteomes" id="UP001652624">
    <property type="component" value="Chromosome 1"/>
</dbReference>
<protein>
    <submittedName>
        <fullName evidence="4">Protein-glutamine gamma-glutamyltransferase E</fullName>
    </submittedName>
</protein>
<comment type="similarity">
    <text evidence="1">Belongs to the transglutaminase superfamily. Transglutaminase family.</text>
</comment>
<dbReference type="InterPro" id="IPR023608">
    <property type="entry name" value="Transglutaminase_animal"/>
</dbReference>
<dbReference type="InterPro" id="IPR002931">
    <property type="entry name" value="Transglutaminase-like"/>
</dbReference>
<dbReference type="InterPro" id="IPR038765">
    <property type="entry name" value="Papain-like_cys_pep_sf"/>
</dbReference>
<dbReference type="GeneID" id="103113473"/>
<dbReference type="InterPro" id="IPR036985">
    <property type="entry name" value="Transglutaminase-like_sf"/>
</dbReference>
<dbReference type="InterPro" id="IPR008958">
    <property type="entry name" value="Transglutaminase_C"/>
</dbReference>
<dbReference type="SUPFAM" id="SSF54001">
    <property type="entry name" value="Cysteine proteinases"/>
    <property type="match status" value="1"/>
</dbReference>
<evidence type="ECO:0000256" key="1">
    <source>
        <dbReference type="ARBA" id="ARBA00005968"/>
    </source>
</evidence>
<keyword evidence="3" id="KW-1185">Reference proteome</keyword>
<dbReference type="SMART" id="SM00460">
    <property type="entry name" value="TGc"/>
    <property type="match status" value="1"/>
</dbReference>
<gene>
    <name evidence="4" type="primary">TGM3</name>
</gene>
<dbReference type="InterPro" id="IPR036238">
    <property type="entry name" value="Transglutaminase_C_sf"/>
</dbReference>
<dbReference type="RefSeq" id="XP_060043465.1">
    <property type="nucleotide sequence ID" value="XM_060187482.1"/>
</dbReference>
<accession>A0ABM3X3T4</accession>
<dbReference type="Gene3D" id="2.60.40.10">
    <property type="entry name" value="Immunoglobulins"/>
    <property type="match status" value="3"/>
</dbReference>